<feature type="compositionally biased region" description="Basic and acidic residues" evidence="6">
    <location>
        <begin position="41"/>
        <end position="57"/>
    </location>
</feature>
<keyword evidence="8" id="KW-1185">Reference proteome</keyword>
<feature type="compositionally biased region" description="Basic residues" evidence="6">
    <location>
        <begin position="1"/>
        <end position="17"/>
    </location>
</feature>
<keyword evidence="3" id="KW-0963">Cytoplasm</keyword>
<evidence type="ECO:0000256" key="6">
    <source>
        <dbReference type="SAM" id="MobiDB-lite"/>
    </source>
</evidence>
<dbReference type="Proteomes" id="UP000504607">
    <property type="component" value="Chromosome 7"/>
</dbReference>
<dbReference type="GeneID" id="105048610"/>
<dbReference type="GO" id="GO:0046872">
    <property type="term" value="F:metal ion binding"/>
    <property type="evidence" value="ECO:0007669"/>
    <property type="project" value="UniProtKB-KW"/>
</dbReference>
<feature type="region of interest" description="Disordered" evidence="6">
    <location>
        <begin position="1"/>
        <end position="61"/>
    </location>
</feature>
<organism evidence="8 9">
    <name type="scientific">Elaeis guineensis var. tenera</name>
    <name type="common">Oil palm</name>
    <dbReference type="NCBI Taxonomy" id="51953"/>
    <lineage>
        <taxon>Eukaryota</taxon>
        <taxon>Viridiplantae</taxon>
        <taxon>Streptophyta</taxon>
        <taxon>Embryophyta</taxon>
        <taxon>Tracheophyta</taxon>
        <taxon>Spermatophyta</taxon>
        <taxon>Magnoliopsida</taxon>
        <taxon>Liliopsida</taxon>
        <taxon>Arecaceae</taxon>
        <taxon>Arecoideae</taxon>
        <taxon>Cocoseae</taxon>
        <taxon>Elaeidinae</taxon>
        <taxon>Elaeis</taxon>
    </lineage>
</organism>
<dbReference type="PANTHER" id="PTHR33059:SF4">
    <property type="entry name" value="FCS-LIKE ZINC FINGER 5"/>
    <property type="match status" value="1"/>
</dbReference>
<dbReference type="KEGG" id="egu:105048610"/>
<evidence type="ECO:0000313" key="9">
    <source>
        <dbReference type="RefSeq" id="XP_010926265.1"/>
    </source>
</evidence>
<evidence type="ECO:0000313" key="8">
    <source>
        <dbReference type="Proteomes" id="UP000504607"/>
    </source>
</evidence>
<feature type="zinc finger region" description="FLZ-type" evidence="5">
    <location>
        <begin position="73"/>
        <end position="117"/>
    </location>
</feature>
<dbReference type="OrthoDB" id="1925036at2759"/>
<dbReference type="Pfam" id="PF04570">
    <property type="entry name" value="zf-FLZ"/>
    <property type="match status" value="1"/>
</dbReference>
<comment type="subcellular location">
    <subcellularLocation>
        <location evidence="1">Cytoplasm</location>
    </subcellularLocation>
</comment>
<evidence type="ECO:0000256" key="3">
    <source>
        <dbReference type="ARBA" id="ARBA00022490"/>
    </source>
</evidence>
<proteinExistence type="inferred from homology"/>
<accession>A0A6I9RGS7</accession>
<evidence type="ECO:0000256" key="5">
    <source>
        <dbReference type="PROSITE-ProRule" id="PRU01131"/>
    </source>
</evidence>
<sequence length="147" mass="16245">MILGKRPRSPSRPRPPMRRTTSVTEFSAVDLAAAAEASDEDGAHRAHERRREAEPRSVQRRSFTDFELAGTAQFLRACDLCKRHLDPGLDTFIYRVEIGFCSLECRQHQMNIDDQKEKCSLTSPKTHAPQATGGSEMSSNGGTVAAA</sequence>
<reference evidence="9" key="1">
    <citation type="submission" date="2025-08" db="UniProtKB">
        <authorList>
            <consortium name="RefSeq"/>
        </authorList>
    </citation>
    <scope>IDENTIFICATION</scope>
</reference>
<gene>
    <name evidence="9" type="primary">LOC105048610</name>
</gene>
<dbReference type="InParanoid" id="A0A6I9RGS7"/>
<evidence type="ECO:0000256" key="2">
    <source>
        <dbReference type="ARBA" id="ARBA00009374"/>
    </source>
</evidence>
<name>A0A6I9RGS7_ELAGV</name>
<dbReference type="InterPro" id="IPR007650">
    <property type="entry name" value="Zf-FLZ_dom"/>
</dbReference>
<dbReference type="PROSITE" id="PS51795">
    <property type="entry name" value="ZF_FLZ"/>
    <property type="match status" value="1"/>
</dbReference>
<feature type="compositionally biased region" description="Polar residues" evidence="6">
    <location>
        <begin position="132"/>
        <end position="147"/>
    </location>
</feature>
<dbReference type="RefSeq" id="XP_010926265.1">
    <property type="nucleotide sequence ID" value="XM_010927963.3"/>
</dbReference>
<evidence type="ECO:0000256" key="4">
    <source>
        <dbReference type="ARBA" id="ARBA00022723"/>
    </source>
</evidence>
<evidence type="ECO:0000259" key="7">
    <source>
        <dbReference type="PROSITE" id="PS51795"/>
    </source>
</evidence>
<feature type="region of interest" description="Disordered" evidence="6">
    <location>
        <begin position="118"/>
        <end position="147"/>
    </location>
</feature>
<protein>
    <submittedName>
        <fullName evidence="9">FCS-Like Zinc finger 5</fullName>
    </submittedName>
</protein>
<keyword evidence="4" id="KW-0479">Metal-binding</keyword>
<feature type="domain" description="FLZ-type" evidence="7">
    <location>
        <begin position="73"/>
        <end position="117"/>
    </location>
</feature>
<dbReference type="GO" id="GO:0005737">
    <property type="term" value="C:cytoplasm"/>
    <property type="evidence" value="ECO:0007669"/>
    <property type="project" value="UniProtKB-SubCell"/>
</dbReference>
<evidence type="ECO:0000256" key="1">
    <source>
        <dbReference type="ARBA" id="ARBA00004496"/>
    </source>
</evidence>
<dbReference type="AlphaFoldDB" id="A0A6I9RGS7"/>
<feature type="compositionally biased region" description="Low complexity" evidence="6">
    <location>
        <begin position="25"/>
        <end position="36"/>
    </location>
</feature>
<comment type="similarity">
    <text evidence="2">Belongs to the FLZ family.</text>
</comment>
<dbReference type="PANTHER" id="PTHR33059">
    <property type="entry name" value="FCS-LIKE ZINC FINGER 5"/>
    <property type="match status" value="1"/>
</dbReference>